<dbReference type="AlphaFoldDB" id="A0A059C2X7"/>
<feature type="compositionally biased region" description="Polar residues" evidence="2">
    <location>
        <begin position="1"/>
        <end position="10"/>
    </location>
</feature>
<reference evidence="4" key="1">
    <citation type="submission" date="2013-07" db="EMBL/GenBank/DDBJ databases">
        <title>The genome of Eucalyptus grandis.</title>
        <authorList>
            <person name="Schmutz J."/>
            <person name="Hayes R."/>
            <person name="Myburg A."/>
            <person name="Tuskan G."/>
            <person name="Grattapaglia D."/>
            <person name="Rokhsar D.S."/>
        </authorList>
    </citation>
    <scope>NUCLEOTIDE SEQUENCE</scope>
    <source>
        <tissue evidence="4">Leaf extractions</tissue>
    </source>
</reference>
<evidence type="ECO:0000259" key="3">
    <source>
        <dbReference type="Pfam" id="PF14432"/>
    </source>
</evidence>
<dbReference type="Pfam" id="PF14432">
    <property type="entry name" value="DYW_deaminase"/>
    <property type="match status" value="1"/>
</dbReference>
<accession>A0A059C2X7</accession>
<sequence length="338" mass="38687">MFAVQSSQTARHPPPPPPFSKHLKGTASHSQLQTGLFALLTSNPTVSTSTATADKNHVINIGAKKGELKRAIRHALFRALALAGHGHEVVDLYRRMNRIGILSDRFIYTYVLKACYRAHILRHGYMGYVHIMTILVDMYARFGRAKCAGIMFAFKLFREMMLKTHDLLPNSVTMARELQACAALAALEQGRLIHGYVLRRDLQTCREGTLEAWRLQKVPGCSWIEVKRRIYPFASVNELNPQIEQLHSLLLKLSMEIKEDGHKERILLGHSEKLAVAFGLIDSAKGEMIWITKNLRLCEDWHSLTKFISRYTKREILVQDMNHFRHFKDGVCSYGDYW</sequence>
<feature type="domain" description="DYW" evidence="3">
    <location>
        <begin position="259"/>
        <end position="338"/>
    </location>
</feature>
<dbReference type="PANTHER" id="PTHR47926">
    <property type="entry name" value="PENTATRICOPEPTIDE REPEAT-CONTAINING PROTEIN"/>
    <property type="match status" value="1"/>
</dbReference>
<evidence type="ECO:0000256" key="2">
    <source>
        <dbReference type="SAM" id="MobiDB-lite"/>
    </source>
</evidence>
<dbReference type="InterPro" id="IPR046960">
    <property type="entry name" value="PPR_At4g14850-like_plant"/>
</dbReference>
<comment type="similarity">
    <text evidence="1">Belongs to the PPR family. PCMP-H subfamily.</text>
</comment>
<dbReference type="EMBL" id="KK198757">
    <property type="protein sequence ID" value="KCW72275.1"/>
    <property type="molecule type" value="Genomic_DNA"/>
</dbReference>
<evidence type="ECO:0000256" key="1">
    <source>
        <dbReference type="ARBA" id="ARBA00006643"/>
    </source>
</evidence>
<dbReference type="GO" id="GO:0003723">
    <property type="term" value="F:RNA binding"/>
    <property type="evidence" value="ECO:0007669"/>
    <property type="project" value="InterPro"/>
</dbReference>
<dbReference type="InterPro" id="IPR032867">
    <property type="entry name" value="DYW_dom"/>
</dbReference>
<dbReference type="Gramene" id="KCW72275">
    <property type="protein sequence ID" value="KCW72275"/>
    <property type="gene ID" value="EUGRSUZ_E00741"/>
</dbReference>
<dbReference type="GO" id="GO:0009451">
    <property type="term" value="P:RNA modification"/>
    <property type="evidence" value="ECO:0007669"/>
    <property type="project" value="InterPro"/>
</dbReference>
<name>A0A059C2X7_EUCGR</name>
<feature type="region of interest" description="Disordered" evidence="2">
    <location>
        <begin position="1"/>
        <end position="25"/>
    </location>
</feature>
<organism evidence="4">
    <name type="scientific">Eucalyptus grandis</name>
    <name type="common">Flooded gum</name>
    <dbReference type="NCBI Taxonomy" id="71139"/>
    <lineage>
        <taxon>Eukaryota</taxon>
        <taxon>Viridiplantae</taxon>
        <taxon>Streptophyta</taxon>
        <taxon>Embryophyta</taxon>
        <taxon>Tracheophyta</taxon>
        <taxon>Spermatophyta</taxon>
        <taxon>Magnoliopsida</taxon>
        <taxon>eudicotyledons</taxon>
        <taxon>Gunneridae</taxon>
        <taxon>Pentapetalae</taxon>
        <taxon>rosids</taxon>
        <taxon>malvids</taxon>
        <taxon>Myrtales</taxon>
        <taxon>Myrtaceae</taxon>
        <taxon>Myrtoideae</taxon>
        <taxon>Eucalypteae</taxon>
        <taxon>Eucalyptus</taxon>
    </lineage>
</organism>
<protein>
    <recommendedName>
        <fullName evidence="3">DYW domain-containing protein</fullName>
    </recommendedName>
</protein>
<dbReference type="PANTHER" id="PTHR47926:SF482">
    <property type="entry name" value="PENTATRICOPEPTIDE REPEAT-CONTAINING PROTEIN CHLOROPLASTIC"/>
    <property type="match status" value="1"/>
</dbReference>
<evidence type="ECO:0000313" key="4">
    <source>
        <dbReference type="EMBL" id="KCW72275.1"/>
    </source>
</evidence>
<dbReference type="InterPro" id="IPR011990">
    <property type="entry name" value="TPR-like_helical_dom_sf"/>
</dbReference>
<dbReference type="GO" id="GO:0008270">
    <property type="term" value="F:zinc ion binding"/>
    <property type="evidence" value="ECO:0007669"/>
    <property type="project" value="InterPro"/>
</dbReference>
<dbReference type="InParanoid" id="A0A059C2X7"/>
<dbReference type="STRING" id="71139.A0A059C2X7"/>
<gene>
    <name evidence="4" type="ORF">EUGRSUZ_E00741</name>
</gene>
<dbReference type="Gene3D" id="1.25.40.10">
    <property type="entry name" value="Tetratricopeptide repeat domain"/>
    <property type="match status" value="1"/>
</dbReference>
<proteinExistence type="inferred from homology"/>